<reference evidence="2" key="1">
    <citation type="submission" date="2021-01" db="EMBL/GenBank/DDBJ databases">
        <authorList>
            <person name="Corre E."/>
            <person name="Pelletier E."/>
            <person name="Niang G."/>
            <person name="Scheremetjew M."/>
            <person name="Finn R."/>
            <person name="Kale V."/>
            <person name="Holt S."/>
            <person name="Cochrane G."/>
            <person name="Meng A."/>
            <person name="Brown T."/>
            <person name="Cohen L."/>
        </authorList>
    </citation>
    <scope>NUCLEOTIDE SEQUENCE</scope>
    <source>
        <strain evidence="2">NIES-2562</strain>
    </source>
</reference>
<dbReference type="AlphaFoldDB" id="A0A7S3CZK2"/>
<accession>A0A7S3CZK2</accession>
<name>A0A7S3CZK2_9EUKA</name>
<dbReference type="PANTHER" id="PTHR47026">
    <property type="entry name" value="PIGMENTOSA GTPASE REGULATOR-LIKE PROTEIN, PUTATIVE-RELATED"/>
    <property type="match status" value="1"/>
</dbReference>
<organism evidence="2">
    <name type="scientific">Palpitomonas bilix</name>
    <dbReference type="NCBI Taxonomy" id="652834"/>
    <lineage>
        <taxon>Eukaryota</taxon>
        <taxon>Eukaryota incertae sedis</taxon>
    </lineage>
</organism>
<proteinExistence type="predicted"/>
<feature type="region of interest" description="Disordered" evidence="1">
    <location>
        <begin position="240"/>
        <end position="275"/>
    </location>
</feature>
<evidence type="ECO:0000313" key="2">
    <source>
        <dbReference type="EMBL" id="CAE0241719.1"/>
    </source>
</evidence>
<sequence>MGEASGQIDLSRDPQMDGADEETAVQDFLQILEEHRRNCERQGKYVEAEIAKNRIEELRRHEENRRLDKMRTRQIAERLGVEEAHMMEFQQFNALWDKKMAEYEQKALDLHDAMKERHAAEYTELQNQLHAQNVRDRPKYSKELLNLRKIQETLAKQKQYAEAHKVQQKADQLEALERSQFDELRKSKSNNKLQQLSHKHAQEMAALKKRIQAGREEQKKQRQLDLERLLQRYQNVKHELESQQNIERIKMEKFSTTSPNASMSGSRTFRERSNQ</sequence>
<dbReference type="PANTHER" id="PTHR47026:SF2">
    <property type="entry name" value="FLAGELLAR ASSOCIATED PROTEIN"/>
    <property type="match status" value="1"/>
</dbReference>
<protein>
    <submittedName>
        <fullName evidence="2">Uncharacterized protein</fullName>
    </submittedName>
</protein>
<gene>
    <name evidence="2" type="ORF">PBIL07802_LOCUS3881</name>
</gene>
<feature type="region of interest" description="Disordered" evidence="1">
    <location>
        <begin position="1"/>
        <end position="21"/>
    </location>
</feature>
<feature type="compositionally biased region" description="Polar residues" evidence="1">
    <location>
        <begin position="254"/>
        <end position="267"/>
    </location>
</feature>
<dbReference type="EMBL" id="HBIB01006283">
    <property type="protein sequence ID" value="CAE0241719.1"/>
    <property type="molecule type" value="Transcribed_RNA"/>
</dbReference>
<feature type="compositionally biased region" description="Basic and acidic residues" evidence="1">
    <location>
        <begin position="240"/>
        <end position="253"/>
    </location>
</feature>
<evidence type="ECO:0000256" key="1">
    <source>
        <dbReference type="SAM" id="MobiDB-lite"/>
    </source>
</evidence>